<dbReference type="STRING" id="323098.Nwi_1741"/>
<gene>
    <name evidence="2" type="ordered locus">Nwi_1741</name>
</gene>
<proteinExistence type="predicted"/>
<dbReference type="EMBL" id="CP000115">
    <property type="protein sequence ID" value="ABA05002.1"/>
    <property type="molecule type" value="Genomic_DNA"/>
</dbReference>
<organism evidence="2 3">
    <name type="scientific">Nitrobacter winogradskyi (strain ATCC 25391 / DSM 10237 / CIP 104748 / NCIMB 11846 / Nb-255)</name>
    <dbReference type="NCBI Taxonomy" id="323098"/>
    <lineage>
        <taxon>Bacteria</taxon>
        <taxon>Pseudomonadati</taxon>
        <taxon>Pseudomonadota</taxon>
        <taxon>Alphaproteobacteria</taxon>
        <taxon>Hyphomicrobiales</taxon>
        <taxon>Nitrobacteraceae</taxon>
        <taxon>Nitrobacter</taxon>
    </lineage>
</organism>
<dbReference type="AlphaFoldDB" id="Q3SRT9"/>
<sequence>MKKTRRVEAAQWRSGCGIHFTRKRYNVLAAFAMLSCPRFARLINETSNRTKDPLSSSLDCADPGLSGRPADACRAPARFSDRTGGHVPLFAPERATER</sequence>
<dbReference type="KEGG" id="nwi:Nwi_1741"/>
<dbReference type="Proteomes" id="UP000002531">
    <property type="component" value="Chromosome"/>
</dbReference>
<protein>
    <submittedName>
        <fullName evidence="2">Uncharacterized protein</fullName>
    </submittedName>
</protein>
<name>Q3SRT9_NITWN</name>
<evidence type="ECO:0000313" key="3">
    <source>
        <dbReference type="Proteomes" id="UP000002531"/>
    </source>
</evidence>
<evidence type="ECO:0000313" key="2">
    <source>
        <dbReference type="EMBL" id="ABA05002.1"/>
    </source>
</evidence>
<dbReference type="HOGENOM" id="CLU_2330896_0_0_5"/>
<accession>Q3SRT9</accession>
<evidence type="ECO:0000256" key="1">
    <source>
        <dbReference type="SAM" id="MobiDB-lite"/>
    </source>
</evidence>
<keyword evidence="3" id="KW-1185">Reference proteome</keyword>
<reference evidence="2 3" key="1">
    <citation type="journal article" date="2006" name="Appl. Environ. Microbiol.">
        <title>Genome sequence of the chemolithoautotrophic nitrite-oxidizing bacterium Nitrobacter winogradskyi Nb-255.</title>
        <authorList>
            <person name="Starkenburg S.R."/>
            <person name="Chain P.S."/>
            <person name="Sayavedra-Soto L.A."/>
            <person name="Hauser L."/>
            <person name="Land M.L."/>
            <person name="Larimer F.W."/>
            <person name="Malfatti S.A."/>
            <person name="Klotz M.G."/>
            <person name="Bottomley P.J."/>
            <person name="Arp D.J."/>
            <person name="Hickey W.J."/>
        </authorList>
    </citation>
    <scope>NUCLEOTIDE SEQUENCE [LARGE SCALE GENOMIC DNA]</scope>
    <source>
        <strain evidence="3">ATCC 25391 / DSM 10237 / CIP 104748 / NCIMB 11846 / Nb-255</strain>
    </source>
</reference>
<feature type="region of interest" description="Disordered" evidence="1">
    <location>
        <begin position="76"/>
        <end position="98"/>
    </location>
</feature>